<feature type="region of interest" description="Disordered" evidence="1">
    <location>
        <begin position="125"/>
        <end position="156"/>
    </location>
</feature>
<proteinExistence type="predicted"/>
<organism evidence="3">
    <name type="scientific">Salmonella enterica</name>
    <name type="common">Salmonella choleraesuis</name>
    <dbReference type="NCBI Taxonomy" id="28901"/>
    <lineage>
        <taxon>Bacteria</taxon>
        <taxon>Pseudomonadati</taxon>
        <taxon>Pseudomonadota</taxon>
        <taxon>Gammaproteobacteria</taxon>
        <taxon>Enterobacterales</taxon>
        <taxon>Enterobacteriaceae</taxon>
        <taxon>Salmonella</taxon>
    </lineage>
</organism>
<comment type="caution">
    <text evidence="3">The sequence shown here is derived from an EMBL/GenBank/DDBJ whole genome shotgun (WGS) entry which is preliminary data.</text>
</comment>
<evidence type="ECO:0000259" key="2">
    <source>
        <dbReference type="PROSITE" id="PS51702"/>
    </source>
</evidence>
<dbReference type="InterPro" id="IPR003314">
    <property type="entry name" value="Mu-type_HTH"/>
</dbReference>
<reference evidence="3" key="1">
    <citation type="submission" date="2018-07" db="EMBL/GenBank/DDBJ databases">
        <authorList>
            <consortium name="GenomeTrakr network: Whole genome sequencing for foodborne pathogen traceback"/>
        </authorList>
    </citation>
    <scope>NUCLEOTIDE SEQUENCE</scope>
    <source>
        <strain evidence="3">CFSAN029981</strain>
    </source>
</reference>
<feature type="domain" description="HTH Mu-type" evidence="2">
    <location>
        <begin position="2"/>
        <end position="72"/>
    </location>
</feature>
<dbReference type="InterPro" id="IPR009061">
    <property type="entry name" value="DNA-bd_dom_put_sf"/>
</dbReference>
<evidence type="ECO:0000313" key="3">
    <source>
        <dbReference type="EMBL" id="EBP8786605.1"/>
    </source>
</evidence>
<dbReference type="AlphaFoldDB" id="A0A639ZJU4"/>
<sequence>MNDLWLTPQECLGKYGFPTTPTNVRNQLNKLIEDRPELKRKREGTKAYEYNITALLEQEVNSATPASSTAKTSASSKYDEVICTILNLLNDEEKIAAVEIFKLGGISELMPRVVAASRNPQNTVESVLGGGLSGRGNAAETEEEQAQVAHKGKIAG</sequence>
<dbReference type="InterPro" id="IPR036388">
    <property type="entry name" value="WH-like_DNA-bd_sf"/>
</dbReference>
<dbReference type="EMBL" id="AAGMLS010000014">
    <property type="protein sequence ID" value="EBP8786605.1"/>
    <property type="molecule type" value="Genomic_DNA"/>
</dbReference>
<dbReference type="Gene3D" id="1.10.10.10">
    <property type="entry name" value="Winged helix-like DNA-binding domain superfamily/Winged helix DNA-binding domain"/>
    <property type="match status" value="1"/>
</dbReference>
<dbReference type="GO" id="GO:0003677">
    <property type="term" value="F:DNA binding"/>
    <property type="evidence" value="ECO:0007669"/>
    <property type="project" value="InterPro"/>
</dbReference>
<protein>
    <recommendedName>
        <fullName evidence="2">HTH Mu-type domain-containing protein</fullName>
    </recommendedName>
</protein>
<dbReference type="SUPFAM" id="SSF46955">
    <property type="entry name" value="Putative DNA-binding domain"/>
    <property type="match status" value="1"/>
</dbReference>
<accession>A0A639ZJU4</accession>
<dbReference type="PROSITE" id="PS51702">
    <property type="entry name" value="HTH_MU"/>
    <property type="match status" value="1"/>
</dbReference>
<evidence type="ECO:0000256" key="1">
    <source>
        <dbReference type="SAM" id="MobiDB-lite"/>
    </source>
</evidence>
<gene>
    <name evidence="3" type="ORF">AB612_12720</name>
</gene>
<name>A0A639ZJU4_SALER</name>